<sequence>MSRLDADEMNRNALELFIHQPVNHKMIEFLAEAARNVVICGSAPVGNLRKQHEKQHNILPTSSTLHNFQPAQLISKTTPTLEEFIEQLIAFSNVPVPTLMSTLVYLSRLRAKLHSMAHGLPCTAHRIFVASLILAAKYLNDGSPKNKHWASYTLINTDIYSFGFGLFEINRMEKQVLSLLGWDLRITEQDLYLELEHFLRPLRGQTDRLAGEVQHQENIHNSSISMSPRQLCSWQTSSETLRTAGTLCRIDPNLDHDHLADILTRTLIAQSHFVMSLKPTCIRQLQSSVCNLAVEFFRMLRDKICAQDYDALNDVFAHEISPLEFDLLWVAQGIVQCPSVGQRSRTGGYVNPFAGPGYDWDLRPEDGST</sequence>
<dbReference type="GO" id="GO:0005634">
    <property type="term" value="C:nucleus"/>
    <property type="evidence" value="ECO:0007669"/>
    <property type="project" value="TreeGrafter"/>
</dbReference>
<dbReference type="InterPro" id="IPR013922">
    <property type="entry name" value="Cyclin_PHO80-like"/>
</dbReference>
<feature type="domain" description="Cyclin N-terminal" evidence="1">
    <location>
        <begin position="52"/>
        <end position="185"/>
    </location>
</feature>
<evidence type="ECO:0000259" key="1">
    <source>
        <dbReference type="Pfam" id="PF00134"/>
    </source>
</evidence>
<organism evidence="2 3">
    <name type="scientific">Conoideocrella luteorostrata</name>
    <dbReference type="NCBI Taxonomy" id="1105319"/>
    <lineage>
        <taxon>Eukaryota</taxon>
        <taxon>Fungi</taxon>
        <taxon>Dikarya</taxon>
        <taxon>Ascomycota</taxon>
        <taxon>Pezizomycotina</taxon>
        <taxon>Sordariomycetes</taxon>
        <taxon>Hypocreomycetidae</taxon>
        <taxon>Hypocreales</taxon>
        <taxon>Clavicipitaceae</taxon>
        <taxon>Conoideocrella</taxon>
    </lineage>
</organism>
<evidence type="ECO:0000313" key="2">
    <source>
        <dbReference type="EMBL" id="KAK2596786.1"/>
    </source>
</evidence>
<dbReference type="Gene3D" id="1.10.472.10">
    <property type="entry name" value="Cyclin-like"/>
    <property type="match status" value="1"/>
</dbReference>
<dbReference type="InterPro" id="IPR006671">
    <property type="entry name" value="Cyclin_N"/>
</dbReference>
<dbReference type="Proteomes" id="UP001251528">
    <property type="component" value="Unassembled WGS sequence"/>
</dbReference>
<dbReference type="PANTHER" id="PTHR15615:SF10">
    <property type="entry name" value="PHO85 CYCLIN-2-RELATED"/>
    <property type="match status" value="1"/>
</dbReference>
<dbReference type="SUPFAM" id="SSF47954">
    <property type="entry name" value="Cyclin-like"/>
    <property type="match status" value="1"/>
</dbReference>
<dbReference type="EMBL" id="JASWJB010000109">
    <property type="protein sequence ID" value="KAK2596786.1"/>
    <property type="molecule type" value="Genomic_DNA"/>
</dbReference>
<accession>A0AAJ0CNH8</accession>
<dbReference type="Pfam" id="PF00134">
    <property type="entry name" value="Cyclin_N"/>
    <property type="match status" value="1"/>
</dbReference>
<dbReference type="GO" id="GO:0016538">
    <property type="term" value="F:cyclin-dependent protein serine/threonine kinase regulator activity"/>
    <property type="evidence" value="ECO:0007669"/>
    <property type="project" value="TreeGrafter"/>
</dbReference>
<dbReference type="GO" id="GO:0000307">
    <property type="term" value="C:cyclin-dependent protein kinase holoenzyme complex"/>
    <property type="evidence" value="ECO:0007669"/>
    <property type="project" value="TreeGrafter"/>
</dbReference>
<dbReference type="GO" id="GO:0019901">
    <property type="term" value="F:protein kinase binding"/>
    <property type="evidence" value="ECO:0007669"/>
    <property type="project" value="InterPro"/>
</dbReference>
<proteinExistence type="predicted"/>
<evidence type="ECO:0000313" key="3">
    <source>
        <dbReference type="Proteomes" id="UP001251528"/>
    </source>
</evidence>
<name>A0AAJ0CNH8_9HYPO</name>
<gene>
    <name evidence="2" type="primary">PCL1_1</name>
    <name evidence="2" type="ORF">QQS21_006114</name>
</gene>
<dbReference type="CDD" id="cd20557">
    <property type="entry name" value="CYCLIN_ScPCL1-like"/>
    <property type="match status" value="1"/>
</dbReference>
<dbReference type="InterPro" id="IPR036915">
    <property type="entry name" value="Cyclin-like_sf"/>
</dbReference>
<dbReference type="AlphaFoldDB" id="A0AAJ0CNH8"/>
<protein>
    <submittedName>
        <fullName evidence="2">PHO85 cyclin-1</fullName>
    </submittedName>
</protein>
<reference evidence="2" key="1">
    <citation type="submission" date="2023-06" db="EMBL/GenBank/DDBJ databases">
        <title>Conoideocrella luteorostrata (Hypocreales: Clavicipitaceae), a potential biocontrol fungus for elongate hemlock scale in United States Christmas tree production areas.</title>
        <authorList>
            <person name="Barrett H."/>
            <person name="Lovett B."/>
            <person name="Macias A.M."/>
            <person name="Stajich J.E."/>
            <person name="Kasson M.T."/>
        </authorList>
    </citation>
    <scope>NUCLEOTIDE SEQUENCE</scope>
    <source>
        <strain evidence="2">ARSEF 14590</strain>
    </source>
</reference>
<comment type="caution">
    <text evidence="2">The sequence shown here is derived from an EMBL/GenBank/DDBJ whole genome shotgun (WGS) entry which is preliminary data.</text>
</comment>
<dbReference type="PANTHER" id="PTHR15615">
    <property type="match status" value="1"/>
</dbReference>
<keyword evidence="3" id="KW-1185">Reference proteome</keyword>